<dbReference type="Proteomes" id="UP000000547">
    <property type="component" value="Chromosome"/>
</dbReference>
<reference evidence="2" key="1">
    <citation type="journal article" date="2005" name="Proc. Natl. Acad. Sci. U.S.A.">
        <title>The psychrophilic lifestyle as revealed by the genome sequence of Colwellia psychrerythraea 34H through genomic and proteomic analyses.</title>
        <authorList>
            <person name="Methe B.A."/>
            <person name="Nelson K.E."/>
            <person name="Deming J.W."/>
            <person name="Momen B."/>
            <person name="Melamud E."/>
            <person name="Zhang X."/>
            <person name="Moult J."/>
            <person name="Madupu R."/>
            <person name="Nelson W.C."/>
            <person name="Dodson R.J."/>
            <person name="Brinkac L.M."/>
            <person name="Daugherty S.C."/>
            <person name="Durkin A.S."/>
            <person name="DeBoy R.T."/>
            <person name="Kolonay J.F."/>
            <person name="Sullivan S.A."/>
            <person name="Zhou L."/>
            <person name="Davidsen T.M."/>
            <person name="Wu M."/>
            <person name="Huston A.L."/>
            <person name="Lewis M."/>
            <person name="Weaver B."/>
            <person name="Weidman J.F."/>
            <person name="Khouri H."/>
            <person name="Utterback T.R."/>
            <person name="Feldblyum T.V."/>
            <person name="Fraser C.M."/>
        </authorList>
    </citation>
    <scope>NUCLEOTIDE SEQUENCE [LARGE SCALE GENOMIC DNA]</scope>
    <source>
        <strain evidence="2">34H</strain>
    </source>
</reference>
<dbReference type="GO" id="GO:0003700">
    <property type="term" value="F:DNA-binding transcription factor activity"/>
    <property type="evidence" value="ECO:0007669"/>
    <property type="project" value="InterPro"/>
</dbReference>
<dbReference type="PROSITE" id="PS50995">
    <property type="entry name" value="HTH_MARR_2"/>
    <property type="match status" value="1"/>
</dbReference>
<dbReference type="InterPro" id="IPR036388">
    <property type="entry name" value="WH-like_DNA-bd_sf"/>
</dbReference>
<dbReference type="Gene3D" id="1.10.10.10">
    <property type="entry name" value="Winged helix-like DNA-binding domain superfamily/Winged helix DNA-binding domain"/>
    <property type="match status" value="1"/>
</dbReference>
<evidence type="ECO:0000259" key="1">
    <source>
        <dbReference type="PROSITE" id="PS50995"/>
    </source>
</evidence>
<evidence type="ECO:0000313" key="3">
    <source>
        <dbReference type="Proteomes" id="UP000000547"/>
    </source>
</evidence>
<name>Q488G2_COLP3</name>
<dbReference type="AlphaFoldDB" id="Q488G2"/>
<proteinExistence type="predicted"/>
<dbReference type="SMR" id="Q488G2"/>
<dbReference type="SUPFAM" id="SSF46785">
    <property type="entry name" value="Winged helix' DNA-binding domain"/>
    <property type="match status" value="1"/>
</dbReference>
<organism evidence="2 3">
    <name type="scientific">Colwellia psychrerythraea (strain 34H / ATCC BAA-681)</name>
    <name type="common">Vibrio psychroerythus</name>
    <dbReference type="NCBI Taxonomy" id="167879"/>
    <lineage>
        <taxon>Bacteria</taxon>
        <taxon>Pseudomonadati</taxon>
        <taxon>Pseudomonadota</taxon>
        <taxon>Gammaproteobacteria</taxon>
        <taxon>Alteromonadales</taxon>
        <taxon>Colwelliaceae</taxon>
        <taxon>Colwellia</taxon>
    </lineage>
</organism>
<dbReference type="EMBL" id="CP000083">
    <property type="protein sequence ID" value="AAZ27183.1"/>
    <property type="molecule type" value="Genomic_DNA"/>
</dbReference>
<feature type="domain" description="HTH marR-type" evidence="1">
    <location>
        <begin position="1"/>
        <end position="136"/>
    </location>
</feature>
<evidence type="ECO:0000313" key="2">
    <source>
        <dbReference type="EMBL" id="AAZ27183.1"/>
    </source>
</evidence>
<dbReference type="HOGENOM" id="CLU_083287_35_0_6"/>
<dbReference type="SMART" id="SM00347">
    <property type="entry name" value="HTH_MARR"/>
    <property type="match status" value="1"/>
</dbReference>
<dbReference type="PANTHER" id="PTHR33164:SF105">
    <property type="entry name" value="TRANSCRIPTIONAL REPRESSOR PROTEIN-RELATED"/>
    <property type="match status" value="1"/>
</dbReference>
<dbReference type="GO" id="GO:0006950">
    <property type="term" value="P:response to stress"/>
    <property type="evidence" value="ECO:0007669"/>
    <property type="project" value="TreeGrafter"/>
</dbReference>
<dbReference type="InterPro" id="IPR036390">
    <property type="entry name" value="WH_DNA-bd_sf"/>
</dbReference>
<sequence>MTTPYCFNLAMRKSSRLITQFYEDRLSAVGLKSGQFSILKAVSFLKQTSNKELQGILVLDQTTLSRNLKPLFRDGYLKLSPDSNDARVKLISLTTQGQALYEKADPLWQKAQDDLEKKLGSEEVKNILTLADSFVKALAR</sequence>
<accession>Q488G2</accession>
<gene>
    <name evidence="2" type="ordered locus">CPS_0804</name>
</gene>
<dbReference type="PRINTS" id="PR00598">
    <property type="entry name" value="HTHMARR"/>
</dbReference>
<dbReference type="Pfam" id="PF01047">
    <property type="entry name" value="MarR"/>
    <property type="match status" value="1"/>
</dbReference>
<dbReference type="STRING" id="167879.CPS_0804"/>
<dbReference type="InterPro" id="IPR039422">
    <property type="entry name" value="MarR/SlyA-like"/>
</dbReference>
<protein>
    <submittedName>
        <fullName evidence="2">Transcriptional regulator, MarR family</fullName>
    </submittedName>
</protein>
<dbReference type="KEGG" id="cps:CPS_0804"/>
<dbReference type="InterPro" id="IPR000835">
    <property type="entry name" value="HTH_MarR-typ"/>
</dbReference>
<dbReference type="PANTHER" id="PTHR33164">
    <property type="entry name" value="TRANSCRIPTIONAL REGULATOR, MARR FAMILY"/>
    <property type="match status" value="1"/>
</dbReference>